<reference evidence="1" key="1">
    <citation type="submission" date="2014-09" db="EMBL/GenBank/DDBJ databases">
        <authorList>
            <person name="Magalhaes I.L.F."/>
            <person name="Oliveira U."/>
            <person name="Santos F.R."/>
            <person name="Vidigal T.H.D.A."/>
            <person name="Brescovit A.D."/>
            <person name="Santos A.J."/>
        </authorList>
    </citation>
    <scope>NUCLEOTIDE SEQUENCE</scope>
    <source>
        <tissue evidence="1">Shoot tissue taken approximately 20 cm above the soil surface</tissue>
    </source>
</reference>
<sequence>MTKPTKLGHRGIKWVGNKNQHLYSYSGTYDAPPIVPLTVYSAHWSSN</sequence>
<dbReference type="AlphaFoldDB" id="A0A0A9FDC1"/>
<protein>
    <submittedName>
        <fullName evidence="1">Uncharacterized protein</fullName>
    </submittedName>
</protein>
<organism evidence="1">
    <name type="scientific">Arundo donax</name>
    <name type="common">Giant reed</name>
    <name type="synonym">Donax arundinaceus</name>
    <dbReference type="NCBI Taxonomy" id="35708"/>
    <lineage>
        <taxon>Eukaryota</taxon>
        <taxon>Viridiplantae</taxon>
        <taxon>Streptophyta</taxon>
        <taxon>Embryophyta</taxon>
        <taxon>Tracheophyta</taxon>
        <taxon>Spermatophyta</taxon>
        <taxon>Magnoliopsida</taxon>
        <taxon>Liliopsida</taxon>
        <taxon>Poales</taxon>
        <taxon>Poaceae</taxon>
        <taxon>PACMAD clade</taxon>
        <taxon>Arundinoideae</taxon>
        <taxon>Arundineae</taxon>
        <taxon>Arundo</taxon>
    </lineage>
</organism>
<accession>A0A0A9FDC1</accession>
<proteinExistence type="predicted"/>
<reference evidence="1" key="2">
    <citation type="journal article" date="2015" name="Data Brief">
        <title>Shoot transcriptome of the giant reed, Arundo donax.</title>
        <authorList>
            <person name="Barrero R.A."/>
            <person name="Guerrero F.D."/>
            <person name="Moolhuijzen P."/>
            <person name="Goolsby J.A."/>
            <person name="Tidwell J."/>
            <person name="Bellgard S.E."/>
            <person name="Bellgard M.I."/>
        </authorList>
    </citation>
    <scope>NUCLEOTIDE SEQUENCE</scope>
    <source>
        <tissue evidence="1">Shoot tissue taken approximately 20 cm above the soil surface</tissue>
    </source>
</reference>
<name>A0A0A9FDC1_ARUDO</name>
<dbReference type="EMBL" id="GBRH01191633">
    <property type="protein sequence ID" value="JAE06263.1"/>
    <property type="molecule type" value="Transcribed_RNA"/>
</dbReference>
<evidence type="ECO:0000313" key="1">
    <source>
        <dbReference type="EMBL" id="JAE06263.1"/>
    </source>
</evidence>